<reference evidence="8" key="1">
    <citation type="journal article" date="2019" name="Int. J. Syst. Evol. Microbiol.">
        <title>The Global Catalogue of Microorganisms (GCM) 10K type strain sequencing project: providing services to taxonomists for standard genome sequencing and annotation.</title>
        <authorList>
            <consortium name="The Broad Institute Genomics Platform"/>
            <consortium name="The Broad Institute Genome Sequencing Center for Infectious Disease"/>
            <person name="Wu L."/>
            <person name="Ma J."/>
        </authorList>
    </citation>
    <scope>NUCLEOTIDE SEQUENCE [LARGE SCALE GENOMIC DNA]</scope>
    <source>
        <strain evidence="8">JCM 17138</strain>
    </source>
</reference>
<protein>
    <submittedName>
        <fullName evidence="7">RiPP maturation radical SAM C-methyltransferase</fullName>
    </submittedName>
</protein>
<dbReference type="SFLD" id="SFLDG01082">
    <property type="entry name" value="B12-binding_domain_containing"/>
    <property type="match status" value="1"/>
</dbReference>
<feature type="domain" description="B12-binding" evidence="6">
    <location>
        <begin position="74"/>
        <end position="210"/>
    </location>
</feature>
<proteinExistence type="predicted"/>
<dbReference type="Pfam" id="PF04055">
    <property type="entry name" value="Radical_SAM"/>
    <property type="match status" value="1"/>
</dbReference>
<dbReference type="InterPro" id="IPR023404">
    <property type="entry name" value="rSAM_horseshoe"/>
</dbReference>
<dbReference type="Pfam" id="PF02310">
    <property type="entry name" value="B12-binding"/>
    <property type="match status" value="1"/>
</dbReference>
<evidence type="ECO:0000313" key="7">
    <source>
        <dbReference type="EMBL" id="GAA3784840.1"/>
    </source>
</evidence>
<keyword evidence="4" id="KW-0408">Iron</keyword>
<evidence type="ECO:0000259" key="6">
    <source>
        <dbReference type="PROSITE" id="PS51332"/>
    </source>
</evidence>
<dbReference type="Gene3D" id="3.40.50.280">
    <property type="entry name" value="Cobalamin-binding domain"/>
    <property type="match status" value="1"/>
</dbReference>
<evidence type="ECO:0000313" key="8">
    <source>
        <dbReference type="Proteomes" id="UP001501009"/>
    </source>
</evidence>
<evidence type="ECO:0000256" key="3">
    <source>
        <dbReference type="ARBA" id="ARBA00022723"/>
    </source>
</evidence>
<dbReference type="SFLD" id="SFLDS00029">
    <property type="entry name" value="Radical_SAM"/>
    <property type="match status" value="1"/>
</dbReference>
<keyword evidence="3" id="KW-0479">Metal-binding</keyword>
<sequence>MGITLVTMPWHPIDLPSLQVGLLHTLVSRTRPQDEVREFHGSLRWAEFLLERSGGRLRPGDYVRVGSDSIFHGLGDWVFSGALYDDPDWGTERLRDYAVRHGIDVETACEMRAYAAEFIAECADAVLAEEPDVVGFTTTFMQNVSSLALARELGVRRPELTVVFGGSNCDGPMGHALHRNHRFVDHVVRGEGEYAFPALLRHLDDGTPPVDVPGLCWWDGEVSRANPESRNTVAPADIPSPDYDDWQSALDASPVAEYVHPKLVVEGARGCWWGEKHHCTFCGLNGSAMAFRAKPGERLWSEVDRLVRRHRLLDVVTVDNIIDMAYFRDFLPRAAASGWDLRMHYEVKSNLTPDQLALLADSGTVHIQPGIESLGSRVLDLMDKGVTGARNIRTLRECENHSLTCSWNLLYGFPGESADDYTSVIDQLPALVHLQPPSGAHRIQLERFSPHFNDAGLGFGKRSPAEMYQHVYDLPEGELAELVYLFDTEDAGIGGEVEARLKAGVEVWIAGHAASRLTFAEDGDALLVHDRRAGWPRRTHRFTGWQAAALRRLEDGRSGAALHRLLTEDGHRRTAEETDQWLQHALELGLLFRDGRTYVSLPTWGVPVRRDDPGYADGMFYHRRGPDFVTVMDRRQKGASARYTLDDPDLLATFDTLQEPTPLAELSDIQQKAATLLAGEGLVRLADGRAVALPPRIRRWPVPCTGI</sequence>
<evidence type="ECO:0000256" key="4">
    <source>
        <dbReference type="ARBA" id="ARBA00023004"/>
    </source>
</evidence>
<comment type="cofactor">
    <cofactor evidence="1">
        <name>[4Fe-4S] cluster</name>
        <dbReference type="ChEBI" id="CHEBI:49883"/>
    </cofactor>
</comment>
<dbReference type="NCBIfam" id="TIGR03975">
    <property type="entry name" value="rSAM_ocin_1"/>
    <property type="match status" value="1"/>
</dbReference>
<gene>
    <name evidence="7" type="ORF">GCM10022403_019460</name>
</gene>
<dbReference type="CDD" id="cd02068">
    <property type="entry name" value="radical_SAM_B12_BD"/>
    <property type="match status" value="1"/>
</dbReference>
<comment type="caution">
    <text evidence="7">The sequence shown here is derived from an EMBL/GenBank/DDBJ whole genome shotgun (WGS) entry which is preliminary data.</text>
</comment>
<dbReference type="InterPro" id="IPR043863">
    <property type="entry name" value="DUF5825"/>
</dbReference>
<dbReference type="Proteomes" id="UP001501009">
    <property type="component" value="Unassembled WGS sequence"/>
</dbReference>
<dbReference type="PROSITE" id="PS51332">
    <property type="entry name" value="B12_BINDING"/>
    <property type="match status" value="1"/>
</dbReference>
<keyword evidence="2" id="KW-0949">S-adenosyl-L-methionine</keyword>
<dbReference type="InterPro" id="IPR007197">
    <property type="entry name" value="rSAM"/>
</dbReference>
<keyword evidence="5" id="KW-0411">Iron-sulfur</keyword>
<dbReference type="Pfam" id="PF19142">
    <property type="entry name" value="DUF5825"/>
    <property type="match status" value="1"/>
</dbReference>
<dbReference type="InterPro" id="IPR006638">
    <property type="entry name" value="Elp3/MiaA/NifB-like_rSAM"/>
</dbReference>
<dbReference type="EMBL" id="BAABDE010000008">
    <property type="protein sequence ID" value="GAA3784840.1"/>
    <property type="molecule type" value="Genomic_DNA"/>
</dbReference>
<dbReference type="SMART" id="SM00729">
    <property type="entry name" value="Elp3"/>
    <property type="match status" value="1"/>
</dbReference>
<dbReference type="PANTHER" id="PTHR43409:SF7">
    <property type="entry name" value="BLL1977 PROTEIN"/>
    <property type="match status" value="1"/>
</dbReference>
<organism evidence="7 8">
    <name type="scientific">Streptomyces coacervatus</name>
    <dbReference type="NCBI Taxonomy" id="647381"/>
    <lineage>
        <taxon>Bacteria</taxon>
        <taxon>Bacillati</taxon>
        <taxon>Actinomycetota</taxon>
        <taxon>Actinomycetes</taxon>
        <taxon>Kitasatosporales</taxon>
        <taxon>Streptomycetaceae</taxon>
        <taxon>Streptomyces</taxon>
    </lineage>
</organism>
<dbReference type="InterPro" id="IPR023984">
    <property type="entry name" value="rSAM_ocin_1"/>
</dbReference>
<dbReference type="RefSeq" id="WP_275773694.1">
    <property type="nucleotide sequence ID" value="NZ_BAABDE010000008.1"/>
</dbReference>
<dbReference type="InterPro" id="IPR051198">
    <property type="entry name" value="BchE-like"/>
</dbReference>
<dbReference type="SUPFAM" id="SSF102114">
    <property type="entry name" value="Radical SAM enzymes"/>
    <property type="match status" value="1"/>
</dbReference>
<accession>A0ABP7H886</accession>
<dbReference type="InterPro" id="IPR058240">
    <property type="entry name" value="rSAM_sf"/>
</dbReference>
<dbReference type="PANTHER" id="PTHR43409">
    <property type="entry name" value="ANAEROBIC MAGNESIUM-PROTOPORPHYRIN IX MONOMETHYL ESTER CYCLASE-RELATED"/>
    <property type="match status" value="1"/>
</dbReference>
<evidence type="ECO:0000256" key="5">
    <source>
        <dbReference type="ARBA" id="ARBA00023014"/>
    </source>
</evidence>
<dbReference type="Gene3D" id="3.80.30.20">
    <property type="entry name" value="tm_1862 like domain"/>
    <property type="match status" value="1"/>
</dbReference>
<dbReference type="InterPro" id="IPR006158">
    <property type="entry name" value="Cobalamin-bd"/>
</dbReference>
<evidence type="ECO:0000256" key="1">
    <source>
        <dbReference type="ARBA" id="ARBA00001966"/>
    </source>
</evidence>
<keyword evidence="8" id="KW-1185">Reference proteome</keyword>
<evidence type="ECO:0000256" key="2">
    <source>
        <dbReference type="ARBA" id="ARBA00022691"/>
    </source>
</evidence>
<name>A0ABP7H886_9ACTN</name>
<dbReference type="SFLD" id="SFLDF00324">
    <property type="entry name" value="bacteriocin_maturation"/>
    <property type="match status" value="1"/>
</dbReference>